<evidence type="ECO:0000313" key="5">
    <source>
        <dbReference type="Proteomes" id="UP001156703"/>
    </source>
</evidence>
<accession>A0ABQ5ZCK9</accession>
<gene>
    <name evidence="4" type="ORF">GCM10007925_22510</name>
</gene>
<evidence type="ECO:0000256" key="2">
    <source>
        <dbReference type="SAM" id="SignalP"/>
    </source>
</evidence>
<dbReference type="SUPFAM" id="SSF103515">
    <property type="entry name" value="Autotransporter"/>
    <property type="match status" value="1"/>
</dbReference>
<feature type="region of interest" description="Disordered" evidence="1">
    <location>
        <begin position="269"/>
        <end position="294"/>
    </location>
</feature>
<protein>
    <submittedName>
        <fullName evidence="4">Autotransporter</fullName>
    </submittedName>
</protein>
<reference evidence="5" key="1">
    <citation type="journal article" date="2019" name="Int. J. Syst. Evol. Microbiol.">
        <title>The Global Catalogue of Microorganisms (GCM) 10K type strain sequencing project: providing services to taxonomists for standard genome sequencing and annotation.</title>
        <authorList>
            <consortium name="The Broad Institute Genomics Platform"/>
            <consortium name="The Broad Institute Genome Sequencing Center for Infectious Disease"/>
            <person name="Wu L."/>
            <person name="Ma J."/>
        </authorList>
    </citation>
    <scope>NUCLEOTIDE SEQUENCE [LARGE SCALE GENOMIC DNA]</scope>
    <source>
        <strain evidence="5">NBRC 102146</strain>
    </source>
</reference>
<evidence type="ECO:0000256" key="1">
    <source>
        <dbReference type="SAM" id="MobiDB-lite"/>
    </source>
</evidence>
<dbReference type="InterPro" id="IPR005546">
    <property type="entry name" value="Autotransporte_beta"/>
</dbReference>
<dbReference type="PROSITE" id="PS51208">
    <property type="entry name" value="AUTOTRANSPORTER"/>
    <property type="match status" value="1"/>
</dbReference>
<dbReference type="Proteomes" id="UP001156703">
    <property type="component" value="Unassembled WGS sequence"/>
</dbReference>
<dbReference type="RefSeq" id="WP_029940273.1">
    <property type="nucleotide sequence ID" value="NZ_BSOO01000028.1"/>
</dbReference>
<organism evidence="4 5">
    <name type="scientific">Sphingomonas astaxanthinifaciens DSM 22298</name>
    <dbReference type="NCBI Taxonomy" id="1123267"/>
    <lineage>
        <taxon>Bacteria</taxon>
        <taxon>Pseudomonadati</taxon>
        <taxon>Pseudomonadota</taxon>
        <taxon>Alphaproteobacteria</taxon>
        <taxon>Sphingomonadales</taxon>
        <taxon>Sphingomonadaceae</taxon>
        <taxon>Sphingomonas</taxon>
    </lineage>
</organism>
<dbReference type="Gene3D" id="2.40.128.130">
    <property type="entry name" value="Autotransporter beta-domain"/>
    <property type="match status" value="1"/>
</dbReference>
<sequence>MRHLYLASTGLLALAAAMPAAAQTKIETATTTPVTTATIKAGTPDDILVTSAGSIGGTGPVAITINSNNKVTNQGSISLGGVANATGILANAGVTSEIVNSGKITLDEAYTPTDADNDGDLDGPFAVGSGRVAIRTLGAFAGNITNSGQIVVEGNDSAGILLGGPLTGNFANNGSINVLGTNALGIGLGDVTGKVRVAGTVLAQGQNATAFRSAGNVTGAMEIQGTITATGYRYTQAPADPSKLDADDLLQGGPAVSIEGNVSGGVILAVPPKDTSTTNNDEDNDGIEDSKEGTASVTSFGSAAALRIGHASNSVAIGPVAGTGTGFGLIVDGNVTGDGVYTGVNGNAIQVGGLGGTVSIANGIGINGTVTAKSLDRTATAISLGAGATTPELRNAGKVIALSGNNAQAKANAVSVGVGANLPILRNSGEISASIGNVDGSATAILDTSGTLALIENSGAIIAKGAAATSSRNVAIDLSANTAGAAIRQTAVAATAAAPSIIGDIRLGSGNDVLDVADGVQTGNVSFGAGTNRYALSGDAVATGNVGFGSGNDTLTLAGTSSLSGNIDFGGGADVLTLTGKTAYTGQLLNASGLGVSVAQGTLNIRKSATIASLTVTDGGVLGVFLDKTAGASTAINVTGTASFATGTKLQLSVSDIANAEGTYNVLTAGTLTGASNLAATTDLLPFIYKGTLTTSANALSVSITRKSATELGLNRSETAAYSAIYTALGTDKAIGDSILGIRSGDAFRSTIQQMLPEHAGGAFEAVTAGSRAAARLLTDPTSPYKEQGRMAYWISQVAWGSSKSIGDTASFKTGGWGVDGGADVATPLGRVGASLSYLFGQDKNKETDGDISANQYGVAAHWRMQSKGFQASARVGWARINFDGRRSFRSTTGPTPVDRQIDSDWSGDLVTASAHLAQQLWAGRLYVRPTVDLDYAKLKEDGYVETGGGTALDLTVDKRTSDELAVSGILAAGIEFAPERQDGGFFTVELQGGRREIVSGSLGNTVARFGTGTAFTLEPEQRKSGWVGGLRALGGNSDFRVVGDVTAEEREERVALSARVSLALGF</sequence>
<keyword evidence="2" id="KW-0732">Signal</keyword>
<dbReference type="InterPro" id="IPR036709">
    <property type="entry name" value="Autotransporte_beta_dom_sf"/>
</dbReference>
<keyword evidence="5" id="KW-1185">Reference proteome</keyword>
<feature type="chain" id="PRO_5046144784" evidence="2">
    <location>
        <begin position="23"/>
        <end position="1067"/>
    </location>
</feature>
<dbReference type="Gene3D" id="2.160.20.160">
    <property type="match status" value="1"/>
</dbReference>
<dbReference type="EMBL" id="BSOO01000028">
    <property type="protein sequence ID" value="GLR48534.1"/>
    <property type="molecule type" value="Genomic_DNA"/>
</dbReference>
<name>A0ABQ5ZCK9_9SPHN</name>
<feature type="signal peptide" evidence="2">
    <location>
        <begin position="1"/>
        <end position="22"/>
    </location>
</feature>
<proteinExistence type="predicted"/>
<dbReference type="SMART" id="SM00869">
    <property type="entry name" value="Autotransporter"/>
    <property type="match status" value="1"/>
</dbReference>
<evidence type="ECO:0000313" key="4">
    <source>
        <dbReference type="EMBL" id="GLR48534.1"/>
    </source>
</evidence>
<feature type="domain" description="Autotransporter" evidence="3">
    <location>
        <begin position="786"/>
        <end position="1067"/>
    </location>
</feature>
<dbReference type="Pfam" id="PF03797">
    <property type="entry name" value="Autotransporter"/>
    <property type="match status" value="1"/>
</dbReference>
<evidence type="ECO:0000259" key="3">
    <source>
        <dbReference type="PROSITE" id="PS51208"/>
    </source>
</evidence>
<comment type="caution">
    <text evidence="4">The sequence shown here is derived from an EMBL/GenBank/DDBJ whole genome shotgun (WGS) entry which is preliminary data.</text>
</comment>